<dbReference type="SUPFAM" id="SSF50978">
    <property type="entry name" value="WD40 repeat-like"/>
    <property type="match status" value="2"/>
</dbReference>
<evidence type="ECO:0000313" key="6">
    <source>
        <dbReference type="Proteomes" id="UP000252139"/>
    </source>
</evidence>
<dbReference type="SUPFAM" id="SSF48371">
    <property type="entry name" value="ARM repeat"/>
    <property type="match status" value="1"/>
</dbReference>
<organism evidence="5 6">
    <name type="scientific">Rhizopus azygosporus</name>
    <name type="common">Rhizopus microsporus var. azygosporus</name>
    <dbReference type="NCBI Taxonomy" id="86630"/>
    <lineage>
        <taxon>Eukaryota</taxon>
        <taxon>Fungi</taxon>
        <taxon>Fungi incertae sedis</taxon>
        <taxon>Mucoromycota</taxon>
        <taxon>Mucoromycotina</taxon>
        <taxon>Mucoromycetes</taxon>
        <taxon>Mucorales</taxon>
        <taxon>Mucorineae</taxon>
        <taxon>Rhizopodaceae</taxon>
        <taxon>Rhizopus</taxon>
    </lineage>
</organism>
<feature type="region of interest" description="Disordered" evidence="4">
    <location>
        <begin position="671"/>
        <end position="692"/>
    </location>
</feature>
<dbReference type="InterPro" id="IPR049916">
    <property type="entry name" value="WDR72-like"/>
</dbReference>
<evidence type="ECO:0000256" key="3">
    <source>
        <dbReference type="PROSITE-ProRule" id="PRU00221"/>
    </source>
</evidence>
<dbReference type="STRING" id="86630.A0A367JRY6"/>
<evidence type="ECO:0000313" key="5">
    <source>
        <dbReference type="EMBL" id="RCH92707.1"/>
    </source>
</evidence>
<feature type="repeat" description="WD" evidence="3">
    <location>
        <begin position="425"/>
        <end position="470"/>
    </location>
</feature>
<proteinExistence type="predicted"/>
<name>A0A367JRY6_RHIAZ</name>
<dbReference type="InterPro" id="IPR019775">
    <property type="entry name" value="WD40_repeat_CS"/>
</dbReference>
<keyword evidence="1 3" id="KW-0853">WD repeat</keyword>
<dbReference type="EMBL" id="PJQL01000790">
    <property type="protein sequence ID" value="RCH92707.1"/>
    <property type="molecule type" value="Genomic_DNA"/>
</dbReference>
<dbReference type="GO" id="GO:0005737">
    <property type="term" value="C:cytoplasm"/>
    <property type="evidence" value="ECO:0007669"/>
    <property type="project" value="TreeGrafter"/>
</dbReference>
<dbReference type="PROSITE" id="PS00678">
    <property type="entry name" value="WD_REPEATS_1"/>
    <property type="match status" value="1"/>
</dbReference>
<dbReference type="AlphaFoldDB" id="A0A367JRY6"/>
<keyword evidence="2" id="KW-0677">Repeat</keyword>
<evidence type="ECO:0000256" key="1">
    <source>
        <dbReference type="ARBA" id="ARBA00022574"/>
    </source>
</evidence>
<dbReference type="SMART" id="SM00320">
    <property type="entry name" value="WD40"/>
    <property type="match status" value="7"/>
</dbReference>
<dbReference type="InterPro" id="IPR036322">
    <property type="entry name" value="WD40_repeat_dom_sf"/>
</dbReference>
<sequence length="1199" mass="133304">MTSSVSLPLVVWHGFSNPNITCIAYSHSNIYAGQRDGHIWVYTIKDNSLQYKLLLVGHKKPIVALCILNTKVDSKAEDVLISASDDGEIIRWNAADGRCQVVNPNGFFGIPCALKVFPQFLNQDIFCCGQANEISILNSATLEVVRVWGGHSNWVTCVDLDDPNTGKSQLMTVTMEGVLEIWDFDTSKHALYKNQAISAKILDDTTCSPAFDVVKNKFLPRLFMVLTNKNILVIASYDNEFVPQFIIPAESETCWAGGGFYSKDQLVVWTKHGDIFNYKLKESATDSCKYNAVLVHTYRMDKKSDIYSESIKISVYANDDELYAFIVCNHPNESGFKILPLPIDQQQEGHTTYAIDISFKEIWPIKDEVDPNFGRITVTEPVNTNHLAIGYDTGKICVVPLSLALLHLNDVSNHLGKRDDVRIFKKTHQSAITCMIVPEHQVSGQQYLLSGGLDGVVKIWNLNDGKFVASCAVHSTPVMSFIEPVEQKDIRVRGCIASIAQDNSVALISVDSMTCLFIFPGHPYPLTAIQWRTAEDYVVLGYSDDSAYVWQMQTAHLDRILYGKSKTDVMEDSRWPINHISVSKAASISNHSKHTVQIKSIVTDDCNMQVPNNFAQVFIFSIRRLVHDIYTRLSILNVHEQNNQIHPVLKASVSTSSSAFDAVVPDILSFRPDKDDPLDTHDGQQPKHDEELKEKKIELMTAIISIIASWNINEAFELLCNQTLNLPKQVNQNISYGIKGTNGNLSIIAPLKHEREAWTISPSVTAIRLLSISLLAKVVISMADQESRSADLITGYAMSLPLVIGERYCFPSLSLLSKYWHDSSARSLFSSAVTGLSQDDINSLIDYWESFLPTSSENSNPQMMARASIILGIMGCDQPQTLDPRVRKSTALSLTILLSDADLDTNNSENNILSTGSMARTLSSMELLSQGFKTWENYINAAEVLRTLFMYATDSQPMMALISRGAKAAIFQISITNMPLVISTLTFDTAHAKSLEDRLRCLKIIGIFIKKEPILLYSHVHNVVEAVIKTLDPNVPHMREVMVQSATSVLHDLVKTYPSVDFSSSAQKLAVGTLEGASVVYDIRTTTRSVVLEGHTGPVVALAFSPDAKLVATCSLFDQSVRVWHTNMSLFGMLTSSLTHTGHQRKSSSGSHKPDKIFSFALPNNSLAPSDIIRQVRFDWSSPRCVKLKICDLIMSFTV</sequence>
<dbReference type="Proteomes" id="UP000252139">
    <property type="component" value="Unassembled WGS sequence"/>
</dbReference>
<reference evidence="5 6" key="1">
    <citation type="journal article" date="2018" name="G3 (Bethesda)">
        <title>Phylogenetic and Phylogenomic Definition of Rhizopus Species.</title>
        <authorList>
            <person name="Gryganskyi A.P."/>
            <person name="Golan J."/>
            <person name="Dolatabadi S."/>
            <person name="Mondo S."/>
            <person name="Robb S."/>
            <person name="Idnurm A."/>
            <person name="Muszewska A."/>
            <person name="Steczkiewicz K."/>
            <person name="Masonjones S."/>
            <person name="Liao H.L."/>
            <person name="Gajdeczka M.T."/>
            <person name="Anike F."/>
            <person name="Vuek A."/>
            <person name="Anishchenko I.M."/>
            <person name="Voigt K."/>
            <person name="de Hoog G.S."/>
            <person name="Smith M.E."/>
            <person name="Heitman J."/>
            <person name="Vilgalys R."/>
            <person name="Stajich J.E."/>
        </authorList>
    </citation>
    <scope>NUCLEOTIDE SEQUENCE [LARGE SCALE GENOMIC DNA]</scope>
    <source>
        <strain evidence="5 6">CBS 357.93</strain>
    </source>
</reference>
<dbReference type="Gene3D" id="2.130.10.10">
    <property type="entry name" value="YVTN repeat-like/Quinoprotein amine dehydrogenase"/>
    <property type="match status" value="3"/>
</dbReference>
<comment type="caution">
    <text evidence="5">The sequence shown here is derived from an EMBL/GenBank/DDBJ whole genome shotgun (WGS) entry which is preliminary data.</text>
</comment>
<feature type="repeat" description="WD" evidence="3">
    <location>
        <begin position="1092"/>
        <end position="1124"/>
    </location>
</feature>
<accession>A0A367JRY6</accession>
<feature type="repeat" description="WD" evidence="3">
    <location>
        <begin position="519"/>
        <end position="560"/>
    </location>
</feature>
<evidence type="ECO:0000256" key="4">
    <source>
        <dbReference type="SAM" id="MobiDB-lite"/>
    </source>
</evidence>
<dbReference type="InterPro" id="IPR015943">
    <property type="entry name" value="WD40/YVTN_repeat-like_dom_sf"/>
</dbReference>
<dbReference type="PANTHER" id="PTHR44099:SF4">
    <property type="entry name" value="RABCONNECTIN-3B, ISOFORM A"/>
    <property type="match status" value="1"/>
</dbReference>
<evidence type="ECO:0000256" key="2">
    <source>
        <dbReference type="ARBA" id="ARBA00022737"/>
    </source>
</evidence>
<protein>
    <recommendedName>
        <fullName evidence="7">WD repeat-containing protein 7</fullName>
    </recommendedName>
</protein>
<dbReference type="OrthoDB" id="338622at2759"/>
<dbReference type="PANTHER" id="PTHR44099">
    <property type="entry name" value="RABCONNECTIN-3B, ISOFORM A"/>
    <property type="match status" value="1"/>
</dbReference>
<dbReference type="Pfam" id="PF00400">
    <property type="entry name" value="WD40"/>
    <property type="match status" value="2"/>
</dbReference>
<dbReference type="InterPro" id="IPR016024">
    <property type="entry name" value="ARM-type_fold"/>
</dbReference>
<gene>
    <name evidence="5" type="ORF">CU097_007228</name>
</gene>
<dbReference type="PROSITE" id="PS50082">
    <property type="entry name" value="WD_REPEATS_2"/>
    <property type="match status" value="3"/>
</dbReference>
<dbReference type="InterPro" id="IPR001680">
    <property type="entry name" value="WD40_rpt"/>
</dbReference>
<keyword evidence="6" id="KW-1185">Reference proteome</keyword>
<evidence type="ECO:0008006" key="7">
    <source>
        <dbReference type="Google" id="ProtNLM"/>
    </source>
</evidence>